<dbReference type="Proteomes" id="UP000305546">
    <property type="component" value="Unassembled WGS sequence"/>
</dbReference>
<comment type="caution">
    <text evidence="4">The sequence shown here is derived from an EMBL/GenBank/DDBJ whole genome shotgun (WGS) entry which is preliminary data.</text>
</comment>
<name>A0A5C4M8Y3_9PSEU</name>
<dbReference type="InterPro" id="IPR036938">
    <property type="entry name" value="PAP2/HPO_sf"/>
</dbReference>
<keyword evidence="2" id="KW-0812">Transmembrane</keyword>
<dbReference type="EMBL" id="VDFW01000005">
    <property type="protein sequence ID" value="TNC27711.1"/>
    <property type="molecule type" value="Genomic_DNA"/>
</dbReference>
<feature type="compositionally biased region" description="Basic residues" evidence="1">
    <location>
        <begin position="28"/>
        <end position="37"/>
    </location>
</feature>
<evidence type="ECO:0000256" key="2">
    <source>
        <dbReference type="SAM" id="Phobius"/>
    </source>
</evidence>
<sequence length="260" mass="26322">MPSRRWSSAERGTRGRRGSLAGRGSPTHPRRIPTHPQRKPDSPAVEAGPAGVGGVGDGAGVRLRVGGVRAGIAAGGVLVTVVLGVWAPGFLRRGLGHGSPEVLLLPTEPYVLIPVIALATAFCLVKRRRAGAVLCAAGTVVPVVLNSWVLKPLFDHHLSGYLAYPSGHTVSLVATLTVLVLLARHQIVAIAAAAAITTAAGIGLVEAGYHYPVDVVGGACFAVAAVLTLSLATTRLARAPSAGSPPADTSSGSPPAASPR</sequence>
<feature type="domain" description="Phosphatidic acid phosphatase type 2/haloperoxidase" evidence="3">
    <location>
        <begin position="162"/>
        <end position="231"/>
    </location>
</feature>
<keyword evidence="2" id="KW-1133">Transmembrane helix</keyword>
<keyword evidence="2" id="KW-0472">Membrane</keyword>
<accession>A0A5C4M8Y3</accession>
<gene>
    <name evidence="4" type="ORF">FG385_08290</name>
</gene>
<keyword evidence="5" id="KW-1185">Reference proteome</keyword>
<dbReference type="Pfam" id="PF01569">
    <property type="entry name" value="PAP2"/>
    <property type="match status" value="1"/>
</dbReference>
<dbReference type="AlphaFoldDB" id="A0A5C4M8Y3"/>
<feature type="transmembrane region" description="Helical" evidence="2">
    <location>
        <begin position="132"/>
        <end position="150"/>
    </location>
</feature>
<evidence type="ECO:0000256" key="1">
    <source>
        <dbReference type="SAM" id="MobiDB-lite"/>
    </source>
</evidence>
<feature type="transmembrane region" description="Helical" evidence="2">
    <location>
        <begin position="187"/>
        <end position="205"/>
    </location>
</feature>
<feature type="region of interest" description="Disordered" evidence="1">
    <location>
        <begin position="1"/>
        <end position="51"/>
    </location>
</feature>
<evidence type="ECO:0000313" key="5">
    <source>
        <dbReference type="Proteomes" id="UP000305546"/>
    </source>
</evidence>
<dbReference type="InterPro" id="IPR000326">
    <property type="entry name" value="PAP2/HPO"/>
</dbReference>
<protein>
    <submittedName>
        <fullName evidence="4">Phosphatase PAP2 family protein</fullName>
    </submittedName>
</protein>
<evidence type="ECO:0000313" key="4">
    <source>
        <dbReference type="EMBL" id="TNC27711.1"/>
    </source>
</evidence>
<feature type="transmembrane region" description="Helical" evidence="2">
    <location>
        <begin position="70"/>
        <end position="89"/>
    </location>
</feature>
<feature type="transmembrane region" description="Helical" evidence="2">
    <location>
        <begin position="162"/>
        <end position="182"/>
    </location>
</feature>
<dbReference type="SUPFAM" id="SSF48317">
    <property type="entry name" value="Acid phosphatase/Vanadium-dependent haloperoxidase"/>
    <property type="match status" value="1"/>
</dbReference>
<organism evidence="4 5">
    <name type="scientific">Amycolatopsis alkalitolerans</name>
    <dbReference type="NCBI Taxonomy" id="2547244"/>
    <lineage>
        <taxon>Bacteria</taxon>
        <taxon>Bacillati</taxon>
        <taxon>Actinomycetota</taxon>
        <taxon>Actinomycetes</taxon>
        <taxon>Pseudonocardiales</taxon>
        <taxon>Pseudonocardiaceae</taxon>
        <taxon>Amycolatopsis</taxon>
    </lineage>
</organism>
<feature type="region of interest" description="Disordered" evidence="1">
    <location>
        <begin position="239"/>
        <end position="260"/>
    </location>
</feature>
<proteinExistence type="predicted"/>
<feature type="transmembrane region" description="Helical" evidence="2">
    <location>
        <begin position="211"/>
        <end position="232"/>
    </location>
</feature>
<reference evidence="4 5" key="1">
    <citation type="submission" date="2019-06" db="EMBL/GenBank/DDBJ databases">
        <title>Amycolatopsis alkalitolerans sp. nov., isolated from Gastrodia elata Blume.</title>
        <authorList>
            <person name="Narsing Rao M.P."/>
            <person name="Li W.J."/>
        </authorList>
    </citation>
    <scope>NUCLEOTIDE SEQUENCE [LARGE SCALE GENOMIC DNA]</scope>
    <source>
        <strain evidence="4 5">SYSUP0005</strain>
    </source>
</reference>
<dbReference type="Gene3D" id="1.20.144.10">
    <property type="entry name" value="Phosphatidic acid phosphatase type 2/haloperoxidase"/>
    <property type="match status" value="1"/>
</dbReference>
<feature type="transmembrane region" description="Helical" evidence="2">
    <location>
        <begin position="109"/>
        <end position="125"/>
    </location>
</feature>
<evidence type="ECO:0000259" key="3">
    <source>
        <dbReference type="Pfam" id="PF01569"/>
    </source>
</evidence>